<name>A0A2A6RL01_9CHLR</name>
<dbReference type="InterPro" id="IPR012296">
    <property type="entry name" value="Nuclease_put_TT1808"/>
</dbReference>
<proteinExistence type="predicted"/>
<evidence type="ECO:0000313" key="3">
    <source>
        <dbReference type="Proteomes" id="UP000220527"/>
    </source>
</evidence>
<dbReference type="Proteomes" id="UP000220527">
    <property type="component" value="Unassembled WGS sequence"/>
</dbReference>
<accession>A0A2A6RL01</accession>
<keyword evidence="3" id="KW-1185">Reference proteome</keyword>
<comment type="caution">
    <text evidence="2">The sequence shown here is derived from an EMBL/GenBank/DDBJ whole genome shotgun (WGS) entry which is preliminary data.</text>
</comment>
<protein>
    <recommendedName>
        <fullName evidence="1">Putative restriction endonuclease domain-containing protein</fullName>
    </recommendedName>
</protein>
<dbReference type="AlphaFoldDB" id="A0A2A6RL01"/>
<organism evidence="2 3">
    <name type="scientific">Candidatus Viridilinea mediisalina</name>
    <dbReference type="NCBI Taxonomy" id="2024553"/>
    <lineage>
        <taxon>Bacteria</taxon>
        <taxon>Bacillati</taxon>
        <taxon>Chloroflexota</taxon>
        <taxon>Chloroflexia</taxon>
        <taxon>Chloroflexales</taxon>
        <taxon>Chloroflexineae</taxon>
        <taxon>Oscillochloridaceae</taxon>
        <taxon>Candidatus Viridilinea</taxon>
    </lineage>
</organism>
<dbReference type="Pfam" id="PF05685">
    <property type="entry name" value="Uma2"/>
    <property type="match status" value="1"/>
</dbReference>
<gene>
    <name evidence="2" type="ORF">CJ255_07390</name>
</gene>
<dbReference type="EMBL" id="NQWI01000023">
    <property type="protein sequence ID" value="PDW03722.1"/>
    <property type="molecule type" value="Genomic_DNA"/>
</dbReference>
<dbReference type="Gene3D" id="3.90.1570.10">
    <property type="entry name" value="tt1808, chain A"/>
    <property type="match status" value="1"/>
</dbReference>
<sequence length="68" mass="7605">MVVARHQFTVTAYHRMRDAGVFAADERVELLDGEIVHLSPVGPRHAAIVRRLNALLKYGYVSSRSGRS</sequence>
<evidence type="ECO:0000313" key="2">
    <source>
        <dbReference type="EMBL" id="PDW03722.1"/>
    </source>
</evidence>
<feature type="domain" description="Putative restriction endonuclease" evidence="1">
    <location>
        <begin position="12"/>
        <end position="56"/>
    </location>
</feature>
<dbReference type="RefSeq" id="WP_097643447.1">
    <property type="nucleotide sequence ID" value="NZ_NQWI01000023.1"/>
</dbReference>
<dbReference type="OrthoDB" id="196625at2"/>
<evidence type="ECO:0000259" key="1">
    <source>
        <dbReference type="Pfam" id="PF05685"/>
    </source>
</evidence>
<reference evidence="3" key="1">
    <citation type="submission" date="2017-08" db="EMBL/GenBank/DDBJ databases">
        <authorList>
            <person name="Grouzdev D.S."/>
            <person name="Gaisin V.A."/>
            <person name="Rysina M.S."/>
            <person name="Gorlenko V.M."/>
        </authorList>
    </citation>
    <scope>NUCLEOTIDE SEQUENCE [LARGE SCALE GENOMIC DNA]</scope>
    <source>
        <strain evidence="3">Kir15-3F</strain>
    </source>
</reference>
<dbReference type="InterPro" id="IPR008538">
    <property type="entry name" value="Uma2"/>
</dbReference>